<reference evidence="2" key="1">
    <citation type="submission" date="2022-12" db="EMBL/GenBank/DDBJ databases">
        <title>Reference genome sequencing for broad-spectrum identification of bacterial and archaeal isolates by mass spectrometry.</title>
        <authorList>
            <person name="Sekiguchi Y."/>
            <person name="Tourlousse D.M."/>
        </authorList>
    </citation>
    <scope>NUCLEOTIDE SEQUENCE</scope>
    <source>
        <strain evidence="2">14</strain>
    </source>
</reference>
<evidence type="ECO:0000313" key="2">
    <source>
        <dbReference type="EMBL" id="GLI26614.1"/>
    </source>
</evidence>
<keyword evidence="3" id="KW-1185">Reference proteome</keyword>
<dbReference type="Proteomes" id="UP001144396">
    <property type="component" value="Unassembled WGS sequence"/>
</dbReference>
<feature type="transmembrane region" description="Helical" evidence="1">
    <location>
        <begin position="71"/>
        <end position="90"/>
    </location>
</feature>
<proteinExistence type="predicted"/>
<sequence length="135" mass="13536">MTDAEFARTQLPRLDRAAAVLGAGSVLVALYAFGSGLPTEAYFVHVGLWGAVALVVFGVLGVLGGEFHRPALTWVAGGGLALAALVQLATLHLAPGLLGHDASAMAALGGFGVGLLAVALARRSLADPEPAGPRT</sequence>
<dbReference type="RefSeq" id="WP_281882630.1">
    <property type="nucleotide sequence ID" value="NZ_BSDP01000001.1"/>
</dbReference>
<feature type="transmembrane region" description="Helical" evidence="1">
    <location>
        <begin position="17"/>
        <end position="36"/>
    </location>
</feature>
<feature type="transmembrane region" description="Helical" evidence="1">
    <location>
        <begin position="102"/>
        <end position="121"/>
    </location>
</feature>
<keyword evidence="1" id="KW-0472">Membrane</keyword>
<accession>A0A9W6CTM4</accession>
<dbReference type="AlphaFoldDB" id="A0A9W6CTM4"/>
<keyword evidence="1" id="KW-1133">Transmembrane helix</keyword>
<name>A0A9W6CTM4_9MICO</name>
<evidence type="ECO:0000313" key="3">
    <source>
        <dbReference type="Proteomes" id="UP001144396"/>
    </source>
</evidence>
<dbReference type="EMBL" id="BSDP01000001">
    <property type="protein sequence ID" value="GLI26614.1"/>
    <property type="molecule type" value="Genomic_DNA"/>
</dbReference>
<evidence type="ECO:0000256" key="1">
    <source>
        <dbReference type="SAM" id="Phobius"/>
    </source>
</evidence>
<comment type="caution">
    <text evidence="2">The sequence shown here is derived from an EMBL/GenBank/DDBJ whole genome shotgun (WGS) entry which is preliminary data.</text>
</comment>
<feature type="transmembrane region" description="Helical" evidence="1">
    <location>
        <begin position="42"/>
        <end position="64"/>
    </location>
</feature>
<protein>
    <submittedName>
        <fullName evidence="2">Uncharacterized protein</fullName>
    </submittedName>
</protein>
<keyword evidence="1" id="KW-0812">Transmembrane</keyword>
<gene>
    <name evidence="2" type="ORF">ARHIZOSPH14_08560</name>
</gene>
<organism evidence="2 3">
    <name type="scientific">Agromyces rhizosphaerae</name>
    <dbReference type="NCBI Taxonomy" id="88374"/>
    <lineage>
        <taxon>Bacteria</taxon>
        <taxon>Bacillati</taxon>
        <taxon>Actinomycetota</taxon>
        <taxon>Actinomycetes</taxon>
        <taxon>Micrococcales</taxon>
        <taxon>Microbacteriaceae</taxon>
        <taxon>Agromyces</taxon>
    </lineage>
</organism>